<dbReference type="NCBIfam" id="NF002870">
    <property type="entry name" value="PRK03188.1"/>
    <property type="match status" value="1"/>
</dbReference>
<dbReference type="PANTHER" id="PTHR43527">
    <property type="entry name" value="4-DIPHOSPHOCYTIDYL-2-C-METHYL-D-ERYTHRITOL KINASE, CHLOROPLASTIC"/>
    <property type="match status" value="1"/>
</dbReference>
<comment type="pathway">
    <text evidence="9">Isoprenoid biosynthesis; isopentenyl diphosphate biosynthesis via DXP pathway; isopentenyl diphosphate from 1-deoxy-D-xylulose 5-phosphate: step 3/6.</text>
</comment>
<evidence type="ECO:0000256" key="5">
    <source>
        <dbReference type="ARBA" id="ARBA00022741"/>
    </source>
</evidence>
<dbReference type="InterPro" id="IPR020568">
    <property type="entry name" value="Ribosomal_Su5_D2-typ_SF"/>
</dbReference>
<gene>
    <name evidence="9" type="primary">ispE</name>
    <name evidence="13" type="ORF">GP473_06750</name>
</gene>
<evidence type="ECO:0000256" key="10">
    <source>
        <dbReference type="SAM" id="MobiDB-lite"/>
    </source>
</evidence>
<evidence type="ECO:0000313" key="13">
    <source>
        <dbReference type="EMBL" id="QNH96391.1"/>
    </source>
</evidence>
<dbReference type="GO" id="GO:0016114">
    <property type="term" value="P:terpenoid biosynthetic process"/>
    <property type="evidence" value="ECO:0007669"/>
    <property type="project" value="InterPro"/>
</dbReference>
<dbReference type="RefSeq" id="WP_185770143.1">
    <property type="nucleotide sequence ID" value="NZ_CP046883.1"/>
</dbReference>
<evidence type="ECO:0000256" key="1">
    <source>
        <dbReference type="ARBA" id="ARBA00009684"/>
    </source>
</evidence>
<dbReference type="PANTHER" id="PTHR43527:SF2">
    <property type="entry name" value="4-DIPHOSPHOCYTIDYL-2-C-METHYL-D-ERYTHRITOL KINASE, CHLOROPLASTIC"/>
    <property type="match status" value="1"/>
</dbReference>
<evidence type="ECO:0000259" key="12">
    <source>
        <dbReference type="Pfam" id="PF08544"/>
    </source>
</evidence>
<dbReference type="GO" id="GO:0050515">
    <property type="term" value="F:4-(cytidine 5'-diphospho)-2-C-methyl-D-erythritol kinase activity"/>
    <property type="evidence" value="ECO:0007669"/>
    <property type="project" value="UniProtKB-UniRule"/>
</dbReference>
<comment type="function">
    <text evidence="9">Catalyzes the phosphorylation of the position 2 hydroxy group of 4-diphosphocytidyl-2C-methyl-D-erythritol.</text>
</comment>
<organism evidence="13 14">
    <name type="scientific">Corynebacterium anserum</name>
    <dbReference type="NCBI Taxonomy" id="2684406"/>
    <lineage>
        <taxon>Bacteria</taxon>
        <taxon>Bacillati</taxon>
        <taxon>Actinomycetota</taxon>
        <taxon>Actinomycetes</taxon>
        <taxon>Mycobacteriales</taxon>
        <taxon>Corynebacteriaceae</taxon>
        <taxon>Corynebacterium</taxon>
    </lineage>
</organism>
<evidence type="ECO:0000256" key="7">
    <source>
        <dbReference type="ARBA" id="ARBA00022840"/>
    </source>
</evidence>
<comment type="catalytic activity">
    <reaction evidence="9">
        <text>4-CDP-2-C-methyl-D-erythritol + ATP = 4-CDP-2-C-methyl-D-erythritol 2-phosphate + ADP + H(+)</text>
        <dbReference type="Rhea" id="RHEA:18437"/>
        <dbReference type="ChEBI" id="CHEBI:15378"/>
        <dbReference type="ChEBI" id="CHEBI:30616"/>
        <dbReference type="ChEBI" id="CHEBI:57823"/>
        <dbReference type="ChEBI" id="CHEBI:57919"/>
        <dbReference type="ChEBI" id="CHEBI:456216"/>
        <dbReference type="EC" id="2.7.1.148"/>
    </reaction>
</comment>
<reference evidence="13 14" key="1">
    <citation type="submission" date="2019-12" db="EMBL/GenBank/DDBJ databases">
        <title>Corynebacterium sp. nov., isolated from feces of the Anser Albifrons in China.</title>
        <authorList>
            <person name="Liu Q."/>
        </authorList>
    </citation>
    <scope>NUCLEOTIDE SEQUENCE [LARGE SCALE GENOMIC DNA]</scope>
    <source>
        <strain evidence="13 14">23H37-10</strain>
    </source>
</reference>
<evidence type="ECO:0000256" key="3">
    <source>
        <dbReference type="ARBA" id="ARBA00017473"/>
    </source>
</evidence>
<dbReference type="EC" id="2.7.1.148" evidence="2 9"/>
<evidence type="ECO:0000259" key="11">
    <source>
        <dbReference type="Pfam" id="PF00288"/>
    </source>
</evidence>
<dbReference type="InterPro" id="IPR006204">
    <property type="entry name" value="GHMP_kinase_N_dom"/>
</dbReference>
<proteinExistence type="inferred from homology"/>
<dbReference type="InterPro" id="IPR013750">
    <property type="entry name" value="GHMP_kinase_C_dom"/>
</dbReference>
<dbReference type="InterPro" id="IPR036554">
    <property type="entry name" value="GHMP_kinase_C_sf"/>
</dbReference>
<evidence type="ECO:0000256" key="4">
    <source>
        <dbReference type="ARBA" id="ARBA00022679"/>
    </source>
</evidence>
<feature type="region of interest" description="Disordered" evidence="10">
    <location>
        <begin position="1"/>
        <end position="58"/>
    </location>
</feature>
<dbReference type="SUPFAM" id="SSF54211">
    <property type="entry name" value="Ribosomal protein S5 domain 2-like"/>
    <property type="match status" value="1"/>
</dbReference>
<dbReference type="Gene3D" id="3.30.70.890">
    <property type="entry name" value="GHMP kinase, C-terminal domain"/>
    <property type="match status" value="1"/>
</dbReference>
<comment type="similarity">
    <text evidence="1 9">Belongs to the GHMP kinase family. IspE subfamily.</text>
</comment>
<accession>A0A7G7YPH1</accession>
<evidence type="ECO:0000256" key="2">
    <source>
        <dbReference type="ARBA" id="ARBA00012052"/>
    </source>
</evidence>
<dbReference type="Proteomes" id="UP000515275">
    <property type="component" value="Chromosome"/>
</dbReference>
<feature type="compositionally biased region" description="Basic and acidic residues" evidence="10">
    <location>
        <begin position="38"/>
        <end position="58"/>
    </location>
</feature>
<sequence>MSRDSIDRTSISRADTGRVGVHTSGNDPKGSAGPGVRRGKDPKGSAEPGVRRDSGIPHDAKSVQLKQTPSPLSVGAVAHGKVNLHLGVSDLRDDGYHDLTTVFQSVALQEKVRLTEVASEEEATVTVTGHDAHLVPTDPSNLAVRAVEAVRSLVKARMKEGSCGDNSPGEIDRSELASHKMTEQDVPWVAIHIEKGVPVAGGMAGGSADAAAALVAAVEFYCERHPRTSHVPTPTMEEQYGIAASLGADVPFCVLGGTALGLGRGDELVTVMAHGTFHWALATDKRGLSTPKVFAQLDKQRAAAASGERPDIRAGSTDALMRALVSGDAEQLAPTLVNDLQAPAISLMPTLRETLRAAKEAGALAAIVSGSGPTIAMLCRDADHALDVATAVSVAGKASATITASSPAGPARILEED</sequence>
<keyword evidence="9" id="KW-0414">Isoprene biosynthesis</keyword>
<keyword evidence="14" id="KW-1185">Reference proteome</keyword>
<feature type="domain" description="GHMP kinase C-terminal" evidence="12">
    <location>
        <begin position="321"/>
        <end position="393"/>
    </location>
</feature>
<dbReference type="UniPathway" id="UPA00056">
    <property type="reaction ID" value="UER00094"/>
</dbReference>
<dbReference type="Pfam" id="PF08544">
    <property type="entry name" value="GHMP_kinases_C"/>
    <property type="match status" value="1"/>
</dbReference>
<dbReference type="InterPro" id="IPR014721">
    <property type="entry name" value="Ribsml_uS5_D2-typ_fold_subgr"/>
</dbReference>
<name>A0A7G7YPH1_9CORY</name>
<evidence type="ECO:0000256" key="6">
    <source>
        <dbReference type="ARBA" id="ARBA00022777"/>
    </source>
</evidence>
<keyword evidence="5 9" id="KW-0547">Nucleotide-binding</keyword>
<dbReference type="Pfam" id="PF00288">
    <property type="entry name" value="GHMP_kinases_N"/>
    <property type="match status" value="1"/>
</dbReference>
<feature type="domain" description="GHMP kinase N-terminal" evidence="11">
    <location>
        <begin position="188"/>
        <end position="257"/>
    </location>
</feature>
<dbReference type="EMBL" id="CP046883">
    <property type="protein sequence ID" value="QNH96391.1"/>
    <property type="molecule type" value="Genomic_DNA"/>
</dbReference>
<evidence type="ECO:0000313" key="14">
    <source>
        <dbReference type="Proteomes" id="UP000515275"/>
    </source>
</evidence>
<dbReference type="InterPro" id="IPR004424">
    <property type="entry name" value="IspE"/>
</dbReference>
<keyword evidence="7 9" id="KW-0067">ATP-binding</keyword>
<dbReference type="KEGG" id="cans:GP473_06750"/>
<dbReference type="GO" id="GO:0019288">
    <property type="term" value="P:isopentenyl diphosphate biosynthetic process, methylerythritol 4-phosphate pathway"/>
    <property type="evidence" value="ECO:0007669"/>
    <property type="project" value="UniProtKB-UniRule"/>
</dbReference>
<dbReference type="GO" id="GO:0005524">
    <property type="term" value="F:ATP binding"/>
    <property type="evidence" value="ECO:0007669"/>
    <property type="project" value="UniProtKB-UniRule"/>
</dbReference>
<evidence type="ECO:0000256" key="9">
    <source>
        <dbReference type="HAMAP-Rule" id="MF_00061"/>
    </source>
</evidence>
<dbReference type="HAMAP" id="MF_00061">
    <property type="entry name" value="IspE"/>
    <property type="match status" value="1"/>
</dbReference>
<protein>
    <recommendedName>
        <fullName evidence="3 9">4-diphosphocytidyl-2-C-methyl-D-erythritol kinase</fullName>
        <shortName evidence="9">CMK</shortName>
        <ecNumber evidence="2 9">2.7.1.148</ecNumber>
    </recommendedName>
    <alternativeName>
        <fullName evidence="8 9">4-(cytidine-5'-diphospho)-2-C-methyl-D-erythritol kinase</fullName>
    </alternativeName>
</protein>
<dbReference type="SUPFAM" id="SSF55060">
    <property type="entry name" value="GHMP Kinase, C-terminal domain"/>
    <property type="match status" value="1"/>
</dbReference>
<feature type="active site" evidence="9">
    <location>
        <position position="249"/>
    </location>
</feature>
<feature type="binding site" evidence="9">
    <location>
        <begin position="198"/>
        <end position="208"/>
    </location>
    <ligand>
        <name>ATP</name>
        <dbReference type="ChEBI" id="CHEBI:30616"/>
    </ligand>
</feature>
<dbReference type="Gene3D" id="3.30.230.10">
    <property type="match status" value="1"/>
</dbReference>
<dbReference type="AlphaFoldDB" id="A0A7G7YPH1"/>
<evidence type="ECO:0000256" key="8">
    <source>
        <dbReference type="ARBA" id="ARBA00032554"/>
    </source>
</evidence>
<feature type="active site" evidence="9">
    <location>
        <position position="81"/>
    </location>
</feature>
<keyword evidence="6 9" id="KW-0418">Kinase</keyword>
<keyword evidence="4 9" id="KW-0808">Transferase</keyword>